<feature type="domain" description="DUF1512" evidence="1">
    <location>
        <begin position="1"/>
        <end position="114"/>
    </location>
</feature>
<dbReference type="Pfam" id="PF23542">
    <property type="entry name" value="DUF1512_C"/>
    <property type="match status" value="1"/>
</dbReference>
<feature type="non-terminal residue" evidence="2">
    <location>
        <position position="114"/>
    </location>
</feature>
<dbReference type="EMBL" id="BART01034651">
    <property type="protein sequence ID" value="GAH06570.1"/>
    <property type="molecule type" value="Genomic_DNA"/>
</dbReference>
<reference evidence="2" key="1">
    <citation type="journal article" date="2014" name="Front. Microbiol.">
        <title>High frequency of phylogenetically diverse reductive dehalogenase-homologous genes in deep subseafloor sedimentary metagenomes.</title>
        <authorList>
            <person name="Kawai M."/>
            <person name="Futagami T."/>
            <person name="Toyoda A."/>
            <person name="Takaki Y."/>
            <person name="Nishi S."/>
            <person name="Hori S."/>
            <person name="Arai W."/>
            <person name="Tsubouchi T."/>
            <person name="Morono Y."/>
            <person name="Uchiyama I."/>
            <person name="Ito T."/>
            <person name="Fujiyama A."/>
            <person name="Inagaki F."/>
            <person name="Takami H."/>
        </authorList>
    </citation>
    <scope>NUCLEOTIDE SEQUENCE</scope>
    <source>
        <strain evidence="2">Expedition CK06-06</strain>
    </source>
</reference>
<organism evidence="2">
    <name type="scientific">marine sediment metagenome</name>
    <dbReference type="NCBI Taxonomy" id="412755"/>
    <lineage>
        <taxon>unclassified sequences</taxon>
        <taxon>metagenomes</taxon>
        <taxon>ecological metagenomes</taxon>
    </lineage>
</organism>
<dbReference type="AlphaFoldDB" id="X1DE23"/>
<sequence>MGKPGDGIRKIIEEKKGNISTIIMIDAALKLEGEKPGEIAEGVGAAIGGPGVEQFKIEDAILKNKIPVNAIIIKQDLGDAVSPMRKEIFDAVDPVIKRIKRLILERTKKGDNVI</sequence>
<gene>
    <name evidence="2" type="ORF">S01H4_59152</name>
</gene>
<accession>X1DE23</accession>
<dbReference type="InterPro" id="IPR056461">
    <property type="entry name" value="DUF1512_C"/>
</dbReference>
<comment type="caution">
    <text evidence="2">The sequence shown here is derived from an EMBL/GenBank/DDBJ whole genome shotgun (WGS) entry which is preliminary data.</text>
</comment>
<protein>
    <recommendedName>
        <fullName evidence="1">DUF1512 domain-containing protein</fullName>
    </recommendedName>
</protein>
<proteinExistence type="predicted"/>
<evidence type="ECO:0000313" key="2">
    <source>
        <dbReference type="EMBL" id="GAH06570.1"/>
    </source>
</evidence>
<name>X1DE23_9ZZZZ</name>
<evidence type="ECO:0000259" key="1">
    <source>
        <dbReference type="Pfam" id="PF23542"/>
    </source>
</evidence>